<dbReference type="EMBL" id="BMAW01041242">
    <property type="protein sequence ID" value="GFU62851.1"/>
    <property type="molecule type" value="Genomic_DNA"/>
</dbReference>
<dbReference type="GO" id="GO:0008270">
    <property type="term" value="F:zinc ion binding"/>
    <property type="evidence" value="ECO:0007669"/>
    <property type="project" value="InterPro"/>
</dbReference>
<dbReference type="SUPFAM" id="SSF57667">
    <property type="entry name" value="beta-beta-alpha zinc fingers"/>
    <property type="match status" value="1"/>
</dbReference>
<dbReference type="AlphaFoldDB" id="A0A8X6R5T9"/>
<name>A0A8X6R5T9_NEPPI</name>
<proteinExistence type="predicted"/>
<dbReference type="GO" id="GO:0003676">
    <property type="term" value="F:nucleic acid binding"/>
    <property type="evidence" value="ECO:0007669"/>
    <property type="project" value="InterPro"/>
</dbReference>
<reference evidence="3" key="1">
    <citation type="submission" date="2020-08" db="EMBL/GenBank/DDBJ databases">
        <title>Multicomponent nature underlies the extraordinary mechanical properties of spider dragline silk.</title>
        <authorList>
            <person name="Kono N."/>
            <person name="Nakamura H."/>
            <person name="Mori M."/>
            <person name="Yoshida Y."/>
            <person name="Ohtoshi R."/>
            <person name="Malay A.D."/>
            <person name="Moran D.A.P."/>
            <person name="Tomita M."/>
            <person name="Numata K."/>
            <person name="Arakawa K."/>
        </authorList>
    </citation>
    <scope>NUCLEOTIDE SEQUENCE</scope>
</reference>
<dbReference type="Gene3D" id="3.30.160.60">
    <property type="entry name" value="Classic Zinc Finger"/>
    <property type="match status" value="1"/>
</dbReference>
<dbReference type="InterPro" id="IPR013087">
    <property type="entry name" value="Znf_C2H2_type"/>
</dbReference>
<evidence type="ECO:0000313" key="4">
    <source>
        <dbReference type="Proteomes" id="UP000887013"/>
    </source>
</evidence>
<feature type="non-terminal residue" evidence="3">
    <location>
        <position position="170"/>
    </location>
</feature>
<dbReference type="Pfam" id="PF12874">
    <property type="entry name" value="zf-met"/>
    <property type="match status" value="1"/>
</dbReference>
<sequence length="170" mass="20148">EEKYVKKPEKEIIERSHSFSSRWNECREENSRSRLSQHLVDRQKFSDDSTSDSDDSHSRRSSAKRRSVFAYSRSITPDWYSSQNDSEQDSREYGSENENHFSRTFYCEICQLQLNSELTYQSHMNGKKHQKLLHILLQLGDKGFLVHFDGRWVEEFSWQLDVGAIHHLGN</sequence>
<feature type="region of interest" description="Disordered" evidence="1">
    <location>
        <begin position="1"/>
        <end position="69"/>
    </location>
</feature>
<protein>
    <recommendedName>
        <fullName evidence="2">U1-type domain-containing protein</fullName>
    </recommendedName>
</protein>
<dbReference type="SMART" id="SM00451">
    <property type="entry name" value="ZnF_U1"/>
    <property type="match status" value="1"/>
</dbReference>
<feature type="compositionally biased region" description="Basic and acidic residues" evidence="1">
    <location>
        <begin position="1"/>
        <end position="17"/>
    </location>
</feature>
<evidence type="ECO:0000256" key="1">
    <source>
        <dbReference type="SAM" id="MobiDB-lite"/>
    </source>
</evidence>
<accession>A0A8X6R5T9</accession>
<organism evidence="3 4">
    <name type="scientific">Nephila pilipes</name>
    <name type="common">Giant wood spider</name>
    <name type="synonym">Nephila maculata</name>
    <dbReference type="NCBI Taxonomy" id="299642"/>
    <lineage>
        <taxon>Eukaryota</taxon>
        <taxon>Metazoa</taxon>
        <taxon>Ecdysozoa</taxon>
        <taxon>Arthropoda</taxon>
        <taxon>Chelicerata</taxon>
        <taxon>Arachnida</taxon>
        <taxon>Araneae</taxon>
        <taxon>Araneomorphae</taxon>
        <taxon>Entelegynae</taxon>
        <taxon>Araneoidea</taxon>
        <taxon>Nephilidae</taxon>
        <taxon>Nephila</taxon>
    </lineage>
</organism>
<evidence type="ECO:0000313" key="3">
    <source>
        <dbReference type="EMBL" id="GFU62851.1"/>
    </source>
</evidence>
<dbReference type="InterPro" id="IPR036236">
    <property type="entry name" value="Znf_C2H2_sf"/>
</dbReference>
<keyword evidence="4" id="KW-1185">Reference proteome</keyword>
<evidence type="ECO:0000259" key="2">
    <source>
        <dbReference type="SMART" id="SM00451"/>
    </source>
</evidence>
<gene>
    <name evidence="3" type="ORF">NPIL_46791</name>
</gene>
<dbReference type="InterPro" id="IPR003604">
    <property type="entry name" value="Matrin/U1-like-C_Znf_C2H2"/>
</dbReference>
<dbReference type="Proteomes" id="UP000887013">
    <property type="component" value="Unassembled WGS sequence"/>
</dbReference>
<comment type="caution">
    <text evidence="3">The sequence shown here is derived from an EMBL/GenBank/DDBJ whole genome shotgun (WGS) entry which is preliminary data.</text>
</comment>
<feature type="domain" description="U1-type" evidence="2">
    <location>
        <begin position="102"/>
        <end position="136"/>
    </location>
</feature>